<name>A0A2S4MCD8_9HYPH</name>
<keyword evidence="3" id="KW-1185">Reference proteome</keyword>
<evidence type="ECO:0000256" key="1">
    <source>
        <dbReference type="SAM" id="Coils"/>
    </source>
</evidence>
<gene>
    <name evidence="2" type="ORF">CYD53_10539</name>
</gene>
<keyword evidence="1" id="KW-0175">Coiled coil</keyword>
<proteinExistence type="predicted"/>
<comment type="caution">
    <text evidence="2">The sequence shown here is derived from an EMBL/GenBank/DDBJ whole genome shotgun (WGS) entry which is preliminary data.</text>
</comment>
<evidence type="ECO:0000313" key="3">
    <source>
        <dbReference type="Proteomes" id="UP000236919"/>
    </source>
</evidence>
<dbReference type="Proteomes" id="UP000236919">
    <property type="component" value="Unassembled WGS sequence"/>
</dbReference>
<reference evidence="2 3" key="1">
    <citation type="submission" date="2018-01" db="EMBL/GenBank/DDBJ databases">
        <title>Genomic Encyclopedia of Type Strains, Phase III (KMG-III): the genomes of soil and plant-associated and newly described type strains.</title>
        <authorList>
            <person name="Whitman W."/>
        </authorList>
    </citation>
    <scope>NUCLEOTIDE SEQUENCE [LARGE SCALE GENOMIC DNA]</scope>
    <source>
        <strain evidence="2 3">1131</strain>
    </source>
</reference>
<accession>A0A2S4MCD8</accession>
<evidence type="ECO:0000313" key="2">
    <source>
        <dbReference type="EMBL" id="POR52374.1"/>
    </source>
</evidence>
<organism evidence="2 3">
    <name type="scientific">Bosea psychrotolerans</name>
    <dbReference type="NCBI Taxonomy" id="1871628"/>
    <lineage>
        <taxon>Bacteria</taxon>
        <taxon>Pseudomonadati</taxon>
        <taxon>Pseudomonadota</taxon>
        <taxon>Alphaproteobacteria</taxon>
        <taxon>Hyphomicrobiales</taxon>
        <taxon>Boseaceae</taxon>
        <taxon>Bosea</taxon>
    </lineage>
</organism>
<sequence>MSKSELDDRIAILRKSIADLTAQATGVAGAASEELLASRIEEQQSLLDELIKQREAMEEKAG</sequence>
<feature type="coiled-coil region" evidence="1">
    <location>
        <begin position="3"/>
        <end position="60"/>
    </location>
</feature>
<dbReference type="EMBL" id="PQFZ01000005">
    <property type="protein sequence ID" value="POR52374.1"/>
    <property type="molecule type" value="Genomic_DNA"/>
</dbReference>
<dbReference type="AlphaFoldDB" id="A0A2S4MCD8"/>
<protein>
    <submittedName>
        <fullName evidence="2">Uncharacterized protein</fullName>
    </submittedName>
</protein>